<evidence type="ECO:0000313" key="28">
    <source>
        <dbReference type="Proteomes" id="UP000009046"/>
    </source>
</evidence>
<evidence type="ECO:0000313" key="27">
    <source>
        <dbReference type="EnsemblMetazoa" id="PHUM258020-PA"/>
    </source>
</evidence>
<keyword evidence="13 24" id="KW-1133">Transmembrane helix</keyword>
<proteinExistence type="inferred from homology"/>
<evidence type="ECO:0000256" key="18">
    <source>
        <dbReference type="ARBA" id="ARBA00040898"/>
    </source>
</evidence>
<comment type="cofactor">
    <cofactor evidence="1">
        <name>Mn(2+)</name>
        <dbReference type="ChEBI" id="CHEBI:29035"/>
    </cofactor>
</comment>
<dbReference type="EC" id="2.4.1.122" evidence="6"/>
<dbReference type="OrthoDB" id="414175at2759"/>
<reference evidence="26" key="1">
    <citation type="submission" date="2007-04" db="EMBL/GenBank/DDBJ databases">
        <title>Annotation of Pediculus humanus corporis strain USDA.</title>
        <authorList>
            <person name="Kirkness E."/>
            <person name="Hannick L."/>
            <person name="Hass B."/>
            <person name="Bruggner R."/>
            <person name="Lawson D."/>
            <person name="Bidwell S."/>
            <person name="Joardar V."/>
            <person name="Caler E."/>
            <person name="Walenz B."/>
            <person name="Inman J."/>
            <person name="Schobel S."/>
            <person name="Galinsky K."/>
            <person name="Amedeo P."/>
            <person name="Strausberg R."/>
        </authorList>
    </citation>
    <scope>NUCLEOTIDE SEQUENCE</scope>
    <source>
        <strain evidence="26">USDA</strain>
    </source>
</reference>
<evidence type="ECO:0000256" key="15">
    <source>
        <dbReference type="ARBA" id="ARBA00023157"/>
    </source>
</evidence>
<dbReference type="GO" id="GO:0030145">
    <property type="term" value="F:manganese ion binding"/>
    <property type="evidence" value="ECO:0007669"/>
    <property type="project" value="UniProtKB-ARBA"/>
</dbReference>
<name>E0VK77_PEDHC</name>
<dbReference type="OMA" id="SEGPKCC"/>
<keyword evidence="15" id="KW-1015">Disulfide bond</keyword>
<protein>
    <recommendedName>
        <fullName evidence="18">Glycoprotein-N-acetylgalactosamine 3-beta-galactosyltransferase 1</fullName>
        <ecNumber evidence="6">2.4.1.122</ecNumber>
    </recommendedName>
    <alternativeName>
        <fullName evidence="20">Core 1 O-glycan T-synthase</fullName>
    </alternativeName>
    <alternativeName>
        <fullName evidence="21">Core 1 UDP-galactose:N-acetylgalactosamine-alpha-R beta 1,3-galactosyltransferase 1</fullName>
    </alternativeName>
    <alternativeName>
        <fullName evidence="19">Core 1 beta1,3-galactosyltransferase 1</fullName>
    </alternativeName>
</protein>
<dbReference type="UniPathway" id="UPA00378"/>
<comment type="pathway">
    <text evidence="3">Protein modification; protein glycosylation.</text>
</comment>
<feature type="region of interest" description="Disordered" evidence="23">
    <location>
        <begin position="343"/>
        <end position="384"/>
    </location>
</feature>
<dbReference type="FunFam" id="3.90.550.50:FF:000017">
    <property type="entry name" value="Glycoprotein-N-acetylgalactosamine 3-beta-galactosyltransferase 1"/>
    <property type="match status" value="1"/>
</dbReference>
<evidence type="ECO:0000256" key="10">
    <source>
        <dbReference type="ARBA" id="ARBA00022723"/>
    </source>
</evidence>
<dbReference type="InterPro" id="IPR003378">
    <property type="entry name" value="Fringe-like_glycosylTrfase"/>
</dbReference>
<dbReference type="GO" id="GO:0000166">
    <property type="term" value="F:nucleotide binding"/>
    <property type="evidence" value="ECO:0007669"/>
    <property type="project" value="UniProtKB-KW"/>
</dbReference>
<evidence type="ECO:0000256" key="14">
    <source>
        <dbReference type="ARBA" id="ARBA00023136"/>
    </source>
</evidence>
<evidence type="ECO:0000256" key="13">
    <source>
        <dbReference type="ARBA" id="ARBA00022989"/>
    </source>
</evidence>
<dbReference type="EMBL" id="DS235239">
    <property type="protein sequence ID" value="EEB13783.1"/>
    <property type="molecule type" value="Genomic_DNA"/>
</dbReference>
<evidence type="ECO:0000256" key="23">
    <source>
        <dbReference type="SAM" id="MobiDB-lite"/>
    </source>
</evidence>
<keyword evidence="16" id="KW-0325">Glycoprotein</keyword>
<keyword evidence="12" id="KW-0735">Signal-anchor</keyword>
<gene>
    <name evidence="27" type="primary">8235254</name>
    <name evidence="26" type="ORF">Phum_PHUM258020</name>
</gene>
<evidence type="ECO:0000313" key="26">
    <source>
        <dbReference type="EMBL" id="EEB13783.1"/>
    </source>
</evidence>
<keyword evidence="28" id="KW-1185">Reference proteome</keyword>
<reference evidence="26" key="2">
    <citation type="submission" date="2007-04" db="EMBL/GenBank/DDBJ databases">
        <title>The genome of the human body louse.</title>
        <authorList>
            <consortium name="The Human Body Louse Genome Consortium"/>
            <person name="Kirkness E."/>
            <person name="Walenz B."/>
            <person name="Hass B."/>
            <person name="Bruggner R."/>
            <person name="Strausberg R."/>
        </authorList>
    </citation>
    <scope>NUCLEOTIDE SEQUENCE</scope>
    <source>
        <strain evidence="26">USDA</strain>
    </source>
</reference>
<dbReference type="EMBL" id="AAZO01002990">
    <property type="status" value="NOT_ANNOTATED_CDS"/>
    <property type="molecule type" value="Genomic_DNA"/>
</dbReference>
<dbReference type="PANTHER" id="PTHR23033:SF14">
    <property type="entry name" value="GLYCOPROTEIN-N-ACETYLGALACTOSAMINE 3-BETA-GALACTOSYLTRANSFERASE 1-RELATED"/>
    <property type="match status" value="1"/>
</dbReference>
<evidence type="ECO:0000256" key="7">
    <source>
        <dbReference type="ARBA" id="ARBA00022676"/>
    </source>
</evidence>
<dbReference type="RefSeq" id="XP_002426521.1">
    <property type="nucleotide sequence ID" value="XM_002426476.1"/>
</dbReference>
<evidence type="ECO:0000256" key="11">
    <source>
        <dbReference type="ARBA" id="ARBA00022741"/>
    </source>
</evidence>
<keyword evidence="14 24" id="KW-0472">Membrane</keyword>
<dbReference type="eggNOG" id="KOG2246">
    <property type="taxonomic scope" value="Eukaryota"/>
</dbReference>
<evidence type="ECO:0000256" key="12">
    <source>
        <dbReference type="ARBA" id="ARBA00022968"/>
    </source>
</evidence>
<feature type="compositionally biased region" description="Polar residues" evidence="23">
    <location>
        <begin position="372"/>
        <end position="384"/>
    </location>
</feature>
<dbReference type="GeneID" id="8235254"/>
<keyword evidence="11" id="KW-0547">Nucleotide-binding</keyword>
<evidence type="ECO:0000256" key="2">
    <source>
        <dbReference type="ARBA" id="ARBA00004606"/>
    </source>
</evidence>
<evidence type="ECO:0000256" key="24">
    <source>
        <dbReference type="SAM" id="Phobius"/>
    </source>
</evidence>
<keyword evidence="7 26" id="KW-0328">Glycosyltransferase</keyword>
<dbReference type="InParanoid" id="E0VK77"/>
<evidence type="ECO:0000256" key="6">
    <source>
        <dbReference type="ARBA" id="ARBA00012557"/>
    </source>
</evidence>
<feature type="transmembrane region" description="Helical" evidence="24">
    <location>
        <begin position="12"/>
        <end position="31"/>
    </location>
</feature>
<evidence type="ECO:0000256" key="8">
    <source>
        <dbReference type="ARBA" id="ARBA00022679"/>
    </source>
</evidence>
<feature type="compositionally biased region" description="Polar residues" evidence="23">
    <location>
        <begin position="343"/>
        <end position="364"/>
    </location>
</feature>
<evidence type="ECO:0000256" key="20">
    <source>
        <dbReference type="ARBA" id="ARBA00042009"/>
    </source>
</evidence>
<organism>
    <name type="scientific">Pediculus humanus subsp. corporis</name>
    <name type="common">Body louse</name>
    <dbReference type="NCBI Taxonomy" id="121224"/>
    <lineage>
        <taxon>Eukaryota</taxon>
        <taxon>Metazoa</taxon>
        <taxon>Ecdysozoa</taxon>
        <taxon>Arthropoda</taxon>
        <taxon>Hexapoda</taxon>
        <taxon>Insecta</taxon>
        <taxon>Pterygota</taxon>
        <taxon>Neoptera</taxon>
        <taxon>Paraneoptera</taxon>
        <taxon>Psocodea</taxon>
        <taxon>Troctomorpha</taxon>
        <taxon>Phthiraptera</taxon>
        <taxon>Anoplura</taxon>
        <taxon>Pediculidae</taxon>
        <taxon>Pediculus</taxon>
    </lineage>
</organism>
<comment type="subunit">
    <text evidence="5">Homodimer; disulfide-linked.</text>
</comment>
<feature type="domain" description="Fringe-like glycosyltransferase" evidence="25">
    <location>
        <begin position="93"/>
        <end position="257"/>
    </location>
</feature>
<dbReference type="Pfam" id="PF02434">
    <property type="entry name" value="Fringe"/>
    <property type="match status" value="1"/>
</dbReference>
<dbReference type="STRING" id="121224.E0VK77"/>
<evidence type="ECO:0000256" key="4">
    <source>
        <dbReference type="ARBA" id="ARBA00006462"/>
    </source>
</evidence>
<dbReference type="FunCoup" id="E0VK77">
    <property type="interactions" value="236"/>
</dbReference>
<evidence type="ECO:0000256" key="3">
    <source>
        <dbReference type="ARBA" id="ARBA00004922"/>
    </source>
</evidence>
<comment type="function">
    <text evidence="22">Glycosyltransferase that generates the core 1 O-glycan Gal-beta1-3GalNAc-alpha1-Ser/Thr (T antigen), which is a precursor for many extended O-glycans in glycoproteins.</text>
</comment>
<dbReference type="GO" id="GO:0016263">
    <property type="term" value="F:glycoprotein-N-acetylgalactosamine 3-beta-galactosyltransferase activity"/>
    <property type="evidence" value="ECO:0007669"/>
    <property type="project" value="UniProtKB-EC"/>
</dbReference>
<evidence type="ECO:0000256" key="9">
    <source>
        <dbReference type="ARBA" id="ARBA00022692"/>
    </source>
</evidence>
<comment type="subcellular location">
    <subcellularLocation>
        <location evidence="2">Membrane</location>
        <topology evidence="2">Single-pass type II membrane protein</topology>
    </subcellularLocation>
</comment>
<dbReference type="PANTHER" id="PTHR23033">
    <property type="entry name" value="BETA1,3-GALACTOSYLTRANSFERASE"/>
    <property type="match status" value="1"/>
</dbReference>
<evidence type="ECO:0000256" key="22">
    <source>
        <dbReference type="ARBA" id="ARBA00059245"/>
    </source>
</evidence>
<keyword evidence="8 26" id="KW-0808">Transferase</keyword>
<sequence length="384" mass="44134">MRAKVSIKRSSVFTLLTGVIFGFSFAYILFYTSNNYITWTLPVENFKSYLQQIPLSRDDGSSNDVVANHVGHETENYLAKQLSEKVKLLCWIMTQPASHEKKAKHVKNTWGRRCNYLIFMSTEADYRLPAVRLKVKEGRNALWAKTKEAFKYVYQHYMDRVDWVLKADDDTYVIVENLRLVLSQHNSSEKLYMGCRFKPYTKNGYMSGGAGYVLSKEAVKAFVEEALPSSKCRQDGEGAEDVEIGKCLEAVGVSAIDTRDSYGRHRFLPLPPVYYLVPKALPKTNWFWQYTYYPMKEGFECCSDTSVSFHYISPNEMYLLEYLIYHIRPYGISQNIISPSPSKESFYPSQTSSYNKLTSTGTNDRSTEFSKRTSPPSDIESNLV</sequence>
<evidence type="ECO:0000259" key="25">
    <source>
        <dbReference type="Pfam" id="PF02434"/>
    </source>
</evidence>
<dbReference type="Proteomes" id="UP000009046">
    <property type="component" value="Unassembled WGS sequence"/>
</dbReference>
<evidence type="ECO:0000256" key="21">
    <source>
        <dbReference type="ARBA" id="ARBA00043065"/>
    </source>
</evidence>
<reference evidence="27" key="3">
    <citation type="submission" date="2020-05" db="UniProtKB">
        <authorList>
            <consortium name="EnsemblMetazoa"/>
        </authorList>
    </citation>
    <scope>IDENTIFICATION</scope>
    <source>
        <strain evidence="27">USDA</strain>
    </source>
</reference>
<keyword evidence="17" id="KW-0464">Manganese</keyword>
<accession>E0VK77</accession>
<dbReference type="HOGENOM" id="CLU_035857_0_0_1"/>
<dbReference type="VEuPathDB" id="VectorBase:PHUM258020"/>
<dbReference type="GO" id="GO:0016020">
    <property type="term" value="C:membrane"/>
    <property type="evidence" value="ECO:0007669"/>
    <property type="project" value="UniProtKB-SubCell"/>
</dbReference>
<evidence type="ECO:0000256" key="19">
    <source>
        <dbReference type="ARBA" id="ARBA00041226"/>
    </source>
</evidence>
<dbReference type="InterPro" id="IPR026050">
    <property type="entry name" value="C1GALT1/C1GALT1_chp1"/>
</dbReference>
<evidence type="ECO:0000256" key="17">
    <source>
        <dbReference type="ARBA" id="ARBA00023211"/>
    </source>
</evidence>
<evidence type="ECO:0000256" key="5">
    <source>
        <dbReference type="ARBA" id="ARBA00011748"/>
    </source>
</evidence>
<dbReference type="KEGG" id="phu:Phum_PHUM258020"/>
<dbReference type="Gene3D" id="3.90.550.50">
    <property type="match status" value="1"/>
</dbReference>
<evidence type="ECO:0000256" key="1">
    <source>
        <dbReference type="ARBA" id="ARBA00001936"/>
    </source>
</evidence>
<evidence type="ECO:0000256" key="16">
    <source>
        <dbReference type="ARBA" id="ARBA00023180"/>
    </source>
</evidence>
<dbReference type="CTD" id="8235254"/>
<comment type="similarity">
    <text evidence="4">Belongs to the glycosyltransferase 31 family. Beta3-Gal-T subfamily.</text>
</comment>
<dbReference type="EnsemblMetazoa" id="PHUM258020-RA">
    <property type="protein sequence ID" value="PHUM258020-PA"/>
    <property type="gene ID" value="PHUM258020"/>
</dbReference>
<keyword evidence="9 24" id="KW-0812">Transmembrane</keyword>
<keyword evidence="10" id="KW-0479">Metal-binding</keyword>
<dbReference type="AlphaFoldDB" id="E0VK77"/>